<protein>
    <submittedName>
        <fullName evidence="1">Uncharacterized protein</fullName>
    </submittedName>
</protein>
<evidence type="ECO:0000313" key="1">
    <source>
        <dbReference type="EMBL" id="CAH8296147.1"/>
    </source>
</evidence>
<keyword evidence="2" id="KW-1185">Reference proteome</keyword>
<evidence type="ECO:0000313" key="2">
    <source>
        <dbReference type="Proteomes" id="UP001642260"/>
    </source>
</evidence>
<dbReference type="AlphaFoldDB" id="A0ABC8IRS3"/>
<sequence>MGEEVIVLLLHTHDEEVIVLLLHKHGLMTLLPLTFSSSLAIAAAATVPSSSHRLPIASPTVHGFVSFKKHRP</sequence>
<name>A0ABC8IRS3_ERUVS</name>
<proteinExistence type="predicted"/>
<gene>
    <name evidence="1" type="ORF">ERUC_LOCUS1969</name>
</gene>
<reference evidence="1 2" key="1">
    <citation type="submission" date="2022-03" db="EMBL/GenBank/DDBJ databases">
        <authorList>
            <person name="Macdonald S."/>
            <person name="Ahmed S."/>
            <person name="Newling K."/>
        </authorList>
    </citation>
    <scope>NUCLEOTIDE SEQUENCE [LARGE SCALE GENOMIC DNA]</scope>
</reference>
<dbReference type="Proteomes" id="UP001642260">
    <property type="component" value="Unassembled WGS sequence"/>
</dbReference>
<organism evidence="1 2">
    <name type="scientific">Eruca vesicaria subsp. sativa</name>
    <name type="common">Garden rocket</name>
    <name type="synonym">Eruca sativa</name>
    <dbReference type="NCBI Taxonomy" id="29727"/>
    <lineage>
        <taxon>Eukaryota</taxon>
        <taxon>Viridiplantae</taxon>
        <taxon>Streptophyta</taxon>
        <taxon>Embryophyta</taxon>
        <taxon>Tracheophyta</taxon>
        <taxon>Spermatophyta</taxon>
        <taxon>Magnoliopsida</taxon>
        <taxon>eudicotyledons</taxon>
        <taxon>Gunneridae</taxon>
        <taxon>Pentapetalae</taxon>
        <taxon>rosids</taxon>
        <taxon>malvids</taxon>
        <taxon>Brassicales</taxon>
        <taxon>Brassicaceae</taxon>
        <taxon>Brassiceae</taxon>
        <taxon>Eruca</taxon>
    </lineage>
</organism>
<dbReference type="EMBL" id="CAKOAT010050377">
    <property type="protein sequence ID" value="CAH8296147.1"/>
    <property type="molecule type" value="Genomic_DNA"/>
</dbReference>
<comment type="caution">
    <text evidence="1">The sequence shown here is derived from an EMBL/GenBank/DDBJ whole genome shotgun (WGS) entry which is preliminary data.</text>
</comment>
<accession>A0ABC8IRS3</accession>